<evidence type="ECO:0000256" key="1">
    <source>
        <dbReference type="ARBA" id="ARBA00001954"/>
    </source>
</evidence>
<dbReference type="PROSITE" id="PS51471">
    <property type="entry name" value="FE2OG_OXY"/>
    <property type="match status" value="1"/>
</dbReference>
<dbReference type="Gene3D" id="2.60.120.590">
    <property type="entry name" value="Alpha-ketoglutarate-dependent dioxygenase AlkB-like"/>
    <property type="match status" value="1"/>
</dbReference>
<dbReference type="Pfam" id="PF13532">
    <property type="entry name" value="2OG-FeII_Oxy_2"/>
    <property type="match status" value="1"/>
</dbReference>
<keyword evidence="5" id="KW-0694">RNA-binding</keyword>
<dbReference type="InterPro" id="IPR027450">
    <property type="entry name" value="AlkB-like"/>
</dbReference>
<evidence type="ECO:0000313" key="8">
    <source>
        <dbReference type="Proteomes" id="UP001359485"/>
    </source>
</evidence>
<gene>
    <name evidence="7" type="ORF">RUM44_007810</name>
</gene>
<dbReference type="EMBL" id="JAWJWF010000002">
    <property type="protein sequence ID" value="KAK6637393.1"/>
    <property type="molecule type" value="Genomic_DNA"/>
</dbReference>
<dbReference type="Proteomes" id="UP001359485">
    <property type="component" value="Unassembled WGS sequence"/>
</dbReference>
<dbReference type="CDD" id="cd02440">
    <property type="entry name" value="AdoMet_MTases"/>
    <property type="match status" value="1"/>
</dbReference>
<name>A0ABR1BBG1_POLSC</name>
<dbReference type="SUPFAM" id="SSF51197">
    <property type="entry name" value="Clavaminate synthase-like"/>
    <property type="match status" value="1"/>
</dbReference>
<evidence type="ECO:0000256" key="3">
    <source>
        <dbReference type="ARBA" id="ARBA00022679"/>
    </source>
</evidence>
<proteinExistence type="predicted"/>
<dbReference type="SUPFAM" id="SSF53335">
    <property type="entry name" value="S-adenosyl-L-methionine-dependent methyltransferases"/>
    <property type="match status" value="1"/>
</dbReference>
<keyword evidence="2" id="KW-0489">Methyltransferase</keyword>
<evidence type="ECO:0000256" key="5">
    <source>
        <dbReference type="ARBA" id="ARBA00022884"/>
    </source>
</evidence>
<dbReference type="InterPro" id="IPR051422">
    <property type="entry name" value="AlkB_tRNA_MeTrf/Diox"/>
</dbReference>
<evidence type="ECO:0000313" key="7">
    <source>
        <dbReference type="EMBL" id="KAK6637393.1"/>
    </source>
</evidence>
<dbReference type="InterPro" id="IPR029063">
    <property type="entry name" value="SAM-dependent_MTases_sf"/>
</dbReference>
<dbReference type="Gene3D" id="3.40.50.150">
    <property type="entry name" value="Vaccinia Virus protein VP39"/>
    <property type="match status" value="1"/>
</dbReference>
<keyword evidence="3" id="KW-0808">Transferase</keyword>
<dbReference type="InterPro" id="IPR005123">
    <property type="entry name" value="Oxoglu/Fe-dep_dioxygenase_dom"/>
</dbReference>
<organism evidence="7 8">
    <name type="scientific">Polyplax serrata</name>
    <name type="common">Common mouse louse</name>
    <dbReference type="NCBI Taxonomy" id="468196"/>
    <lineage>
        <taxon>Eukaryota</taxon>
        <taxon>Metazoa</taxon>
        <taxon>Ecdysozoa</taxon>
        <taxon>Arthropoda</taxon>
        <taxon>Hexapoda</taxon>
        <taxon>Insecta</taxon>
        <taxon>Pterygota</taxon>
        <taxon>Neoptera</taxon>
        <taxon>Paraneoptera</taxon>
        <taxon>Psocodea</taxon>
        <taxon>Troctomorpha</taxon>
        <taxon>Phthiraptera</taxon>
        <taxon>Anoplura</taxon>
        <taxon>Polyplacidae</taxon>
        <taxon>Polyplax</taxon>
    </lineage>
</organism>
<keyword evidence="4" id="KW-0862">Zinc</keyword>
<evidence type="ECO:0000259" key="6">
    <source>
        <dbReference type="PROSITE" id="PS51471"/>
    </source>
</evidence>
<feature type="domain" description="Fe2OG dioxygenase" evidence="6">
    <location>
        <begin position="160"/>
        <end position="266"/>
    </location>
</feature>
<sequence length="565" mass="65058">MESVFMASGKSYCFVTFHDFITAEKAYHAINGETIWSKIKGPIFLGFVNEFNFKILQDQIIFKNPPGLILIDDFVTSKEEEFILNLIKFADGNEEEDTVEINYSSTLKHRKVKHYGYEFKYSTNNVDLSEPIEQIPQELDFLWERLRNASSENQNYIDFVPDQLTINCYEPGQGIPPHVDTHSAFEDGILSLSLQSSIVMEFKNESNISWNVILKRRSLCIMLGESRYDWTHGITPRKSDLIPNSSGLLTVQNRERRISLTFRKTRSGGCKCNYPRMCDTVLDKIKLSDNVVSDMRKISLKEGAASELEGNYVHGVYDKIAEHFSETRHKPWPRVLKFVNSFPTGSILLDVGCGNGKYFSKQTSRFELGCDSTAGLMKVCRQRGFECFSCNCLNLPLKDNVADGCICIAVIHHLTTDERRRRAIQEMIRVLRPKGRTLIYVWAKNQEMEGRKSSYLKQNNRKEPEPSATRDIKLEMVSLGQSHQELVLPVHNNRTGFGHNDLLVPWKLKKKCDTGTEPGNEPVFLRFYHVYENDELKKLCENLPGVKIIDYYYDQGNWCIILEKQ</sequence>
<dbReference type="Pfam" id="PF08241">
    <property type="entry name" value="Methyltransf_11"/>
    <property type="match status" value="1"/>
</dbReference>
<keyword evidence="8" id="KW-1185">Reference proteome</keyword>
<protein>
    <recommendedName>
        <fullName evidence="6">Fe2OG dioxygenase domain-containing protein</fullName>
    </recommendedName>
</protein>
<dbReference type="InterPro" id="IPR013216">
    <property type="entry name" value="Methyltransf_11"/>
</dbReference>
<evidence type="ECO:0000256" key="4">
    <source>
        <dbReference type="ARBA" id="ARBA00022833"/>
    </source>
</evidence>
<comment type="caution">
    <text evidence="7">The sequence shown here is derived from an EMBL/GenBank/DDBJ whole genome shotgun (WGS) entry which is preliminary data.</text>
</comment>
<evidence type="ECO:0000256" key="2">
    <source>
        <dbReference type="ARBA" id="ARBA00022603"/>
    </source>
</evidence>
<dbReference type="PANTHER" id="PTHR13069">
    <property type="entry name" value="ALKYLATED DNA REPAIR PROTEIN ALKB HOMOLOG 8"/>
    <property type="match status" value="1"/>
</dbReference>
<reference evidence="7 8" key="1">
    <citation type="submission" date="2023-09" db="EMBL/GenBank/DDBJ databases">
        <title>Genomes of two closely related lineages of the louse Polyplax serrata with different host specificities.</title>
        <authorList>
            <person name="Martinu J."/>
            <person name="Tarabai H."/>
            <person name="Stefka J."/>
            <person name="Hypsa V."/>
        </authorList>
    </citation>
    <scope>NUCLEOTIDE SEQUENCE [LARGE SCALE GENOMIC DNA]</scope>
    <source>
        <strain evidence="7">98ZLc_SE</strain>
    </source>
</reference>
<accession>A0ABR1BBG1</accession>
<comment type="cofactor">
    <cofactor evidence="1">
        <name>Fe(2+)</name>
        <dbReference type="ChEBI" id="CHEBI:29033"/>
    </cofactor>
</comment>
<dbReference type="PANTHER" id="PTHR13069:SF21">
    <property type="entry name" value="ALKYLATED DNA REPAIR PROTEIN ALKB HOMOLOG 8"/>
    <property type="match status" value="1"/>
</dbReference>
<dbReference type="InterPro" id="IPR037151">
    <property type="entry name" value="AlkB-like_sf"/>
</dbReference>